<dbReference type="AlphaFoldDB" id="A0A1L7VH70"/>
<evidence type="ECO:0000313" key="2">
    <source>
        <dbReference type="Proteomes" id="UP000183971"/>
    </source>
</evidence>
<comment type="caution">
    <text evidence="1">The sequence shown here is derived from an EMBL/GenBank/DDBJ whole genome shotgun (WGS) entry which is preliminary data.</text>
</comment>
<gene>
    <name evidence="1" type="ORF">FPRO_04865</name>
</gene>
<reference evidence="2" key="1">
    <citation type="journal article" date="2016" name="Genome Biol. Evol.">
        <title>Comparative 'omics' of the Fusarium fujikuroi species complex highlights differences in genetic potential and metabolite synthesis.</title>
        <authorList>
            <person name="Niehaus E.-M."/>
            <person name="Muensterkoetter M."/>
            <person name="Proctor R.H."/>
            <person name="Brown D.W."/>
            <person name="Sharon A."/>
            <person name="Idan Y."/>
            <person name="Oren-Young L."/>
            <person name="Sieber C.M."/>
            <person name="Novak O."/>
            <person name="Pencik A."/>
            <person name="Tarkowska D."/>
            <person name="Hromadova K."/>
            <person name="Freeman S."/>
            <person name="Maymon M."/>
            <person name="Elazar M."/>
            <person name="Youssef S.A."/>
            <person name="El-Shabrawy E.S.M."/>
            <person name="Shalaby A.B.A."/>
            <person name="Houterman P."/>
            <person name="Brock N.L."/>
            <person name="Burkhardt I."/>
            <person name="Tsavkelova E.A."/>
            <person name="Dickschat J.S."/>
            <person name="Galuszka P."/>
            <person name="Gueldener U."/>
            <person name="Tudzynski B."/>
        </authorList>
    </citation>
    <scope>NUCLEOTIDE SEQUENCE [LARGE SCALE GENOMIC DNA]</scope>
    <source>
        <strain evidence="2">ET1</strain>
    </source>
</reference>
<dbReference type="GeneID" id="42049748"/>
<protein>
    <submittedName>
        <fullName evidence="1">Uncharacterized protein</fullName>
    </submittedName>
</protein>
<dbReference type="Proteomes" id="UP000183971">
    <property type="component" value="Unassembled WGS sequence"/>
</dbReference>
<name>A0A1L7VH70_FUSPR</name>
<dbReference type="VEuPathDB" id="FungiDB:FPRO_04865"/>
<accession>A0A1L7VH70</accession>
<dbReference type="EMBL" id="FJOF01000004">
    <property type="protein sequence ID" value="CZR39967.1"/>
    <property type="molecule type" value="Genomic_DNA"/>
</dbReference>
<organism evidence="1 2">
    <name type="scientific">Fusarium proliferatum (strain ET1)</name>
    <name type="common">Orchid endophyte fungus</name>
    <dbReference type="NCBI Taxonomy" id="1227346"/>
    <lineage>
        <taxon>Eukaryota</taxon>
        <taxon>Fungi</taxon>
        <taxon>Dikarya</taxon>
        <taxon>Ascomycota</taxon>
        <taxon>Pezizomycotina</taxon>
        <taxon>Sordariomycetes</taxon>
        <taxon>Hypocreomycetidae</taxon>
        <taxon>Hypocreales</taxon>
        <taxon>Nectriaceae</taxon>
        <taxon>Fusarium</taxon>
        <taxon>Fusarium fujikuroi species complex</taxon>
    </lineage>
</organism>
<evidence type="ECO:0000313" key="1">
    <source>
        <dbReference type="EMBL" id="CZR39967.1"/>
    </source>
</evidence>
<dbReference type="RefSeq" id="XP_031080560.1">
    <property type="nucleotide sequence ID" value="XM_031230422.1"/>
</dbReference>
<proteinExistence type="predicted"/>
<sequence length="129" mass="14402">MPENIASWMPGIITCTYVLTRSSASFPSSESRIKKRRRYERLAATSQPSHAQVDKAPIEITHLSTKHPSASHIPIIKTPIEIPHSSQQSTYRIHTFKSIMTNQYNTINVGGAGAAGGGRRHVRCNYCRR</sequence>
<keyword evidence="2" id="KW-1185">Reference proteome</keyword>